<evidence type="ECO:0000256" key="4">
    <source>
        <dbReference type="SAM" id="MobiDB-lite"/>
    </source>
</evidence>
<comment type="caution">
    <text evidence="8">The sequence shown here is derived from an EMBL/GenBank/DDBJ whole genome shotgun (WGS) entry which is preliminary data.</text>
</comment>
<dbReference type="Gene3D" id="2.60.40.10">
    <property type="entry name" value="Immunoglobulins"/>
    <property type="match status" value="4"/>
</dbReference>
<dbReference type="PANTHER" id="PTHR11860">
    <property type="entry name" value="POLYMERIC-IMMUNOGLOBULIN RECEPTOR"/>
    <property type="match status" value="1"/>
</dbReference>
<sequence length="1009" mass="111436">MCVVLLIFSSICTVVVGAPEIVRGHIGDRLNITCTYEHGYESNSKYFCKGECKIGNKFIMIASGSPAKDERFTLTDNKMARVFTVTINDLKTEDAGQYWCAVERTLKADWSLKDVYSEILLLVTPVKKTNEVSTIGPFSTTPSYFSTTQPNPQSNTIIITGRKETITDPHKSTDLASVAGGLGSVLLILILCSGTFLILKMKKRKSGTGAPVIVNGHRGESFDIRCPYEPGYETNSKYFCKGECNIGNKNIMVESGSPAKDERFSLTDDTTARVFTVTITDLRTEDEGQYWCAVKRTSPLPDIYSEILLQVELVISSVCVDITVRGTEGEHVDITCPYDHGHENSNDLNNVILFLSSTENYSCPNLNIHPPSSTTEVNPQSTSITITERKKETITDQHKSTGLLSSSIIAFNPVLYEQLHRKQDLCRSQHPPSIQLHRKEDLSRSQPPPFARIQTPALTTPAQTNLMYEEIPNNQAVDTASSSNQTPALHLNTRPQVCTVYATVTNQQPDSNPCHTHSTNQSVHMYEIENSDPGPFDVNTAESSSNQTPASHLNTHPQSTAVYATVTNQQPDSNTSHTHSTNQVTDTDCDYYANVKSPEPTPNSRTEVIYAIATHPQNITTYPQNIKTNEVVVGALVTFNGHRGERFDIRCPYKSGYETNSKYLCKGECNIGNKNIMVESGSPAKDERFSLTDDTAARVFTVTITDLRTEDAGQYWCAVKRTSALPDIYSEILLQVKLDNKTTEVSTISSFTTTLSYFSTTEANLQSISITITERKDTITDQDNSSTGVVSSISVTGYSGGGVIITCRYDRKYTAKAKYFCRGQKPNILQPKRCSDLIKTEVKEKWVDKGRFSLYDNTSAAVFTVTIRDLSEQDSGTYQCGVDISGQIDSYTEVNLTVISGSSLIIVVSVVLILLILGIVPCIVTFCKKHQARVKGSSLIIGLSVAVVLIIIGLVSFTVIYRIKHKTHDSDSASKMPELGTENSEVCDVFDICMLLSMWRPDSLNELKE</sequence>
<protein>
    <submittedName>
        <fullName evidence="8">CMRF35-like molecule 1</fullName>
    </submittedName>
</protein>
<dbReference type="Proteomes" id="UP000290572">
    <property type="component" value="Unassembled WGS sequence"/>
</dbReference>
<accession>A0A498LU34</accession>
<dbReference type="GO" id="GO:0004888">
    <property type="term" value="F:transmembrane signaling receptor activity"/>
    <property type="evidence" value="ECO:0007669"/>
    <property type="project" value="TreeGrafter"/>
</dbReference>
<dbReference type="InterPro" id="IPR050671">
    <property type="entry name" value="CD300_family_receptors"/>
</dbReference>
<evidence type="ECO:0000313" key="8">
    <source>
        <dbReference type="EMBL" id="RXN11630.1"/>
    </source>
</evidence>
<dbReference type="InterPro" id="IPR036179">
    <property type="entry name" value="Ig-like_dom_sf"/>
</dbReference>
<feature type="transmembrane region" description="Helical" evidence="5">
    <location>
        <begin position="175"/>
        <end position="199"/>
    </location>
</feature>
<comment type="subcellular location">
    <subcellularLocation>
        <location evidence="1">Membrane</location>
    </subcellularLocation>
</comment>
<dbReference type="PANTHER" id="PTHR11860:SF118">
    <property type="entry name" value="CMRF35-LIKE MOLECULE 3-RELATED"/>
    <property type="match status" value="1"/>
</dbReference>
<evidence type="ECO:0000256" key="1">
    <source>
        <dbReference type="ARBA" id="ARBA00004370"/>
    </source>
</evidence>
<evidence type="ECO:0000256" key="5">
    <source>
        <dbReference type="SAM" id="Phobius"/>
    </source>
</evidence>
<dbReference type="InterPro" id="IPR013106">
    <property type="entry name" value="Ig_V-set"/>
</dbReference>
<feature type="region of interest" description="Disordered" evidence="4">
    <location>
        <begin position="528"/>
        <end position="555"/>
    </location>
</feature>
<dbReference type="AlphaFoldDB" id="A0A498LU34"/>
<dbReference type="SUPFAM" id="SSF48726">
    <property type="entry name" value="Immunoglobulin"/>
    <property type="match status" value="4"/>
</dbReference>
<feature type="domain" description="Ig-like" evidence="7">
    <location>
        <begin position="800"/>
        <end position="897"/>
    </location>
</feature>
<organism evidence="8 9">
    <name type="scientific">Labeo rohita</name>
    <name type="common">Indian major carp</name>
    <name type="synonym">Cyprinus rohita</name>
    <dbReference type="NCBI Taxonomy" id="84645"/>
    <lineage>
        <taxon>Eukaryota</taxon>
        <taxon>Metazoa</taxon>
        <taxon>Chordata</taxon>
        <taxon>Craniata</taxon>
        <taxon>Vertebrata</taxon>
        <taxon>Euteleostomi</taxon>
        <taxon>Actinopterygii</taxon>
        <taxon>Neopterygii</taxon>
        <taxon>Teleostei</taxon>
        <taxon>Ostariophysi</taxon>
        <taxon>Cypriniformes</taxon>
        <taxon>Cyprinidae</taxon>
        <taxon>Labeoninae</taxon>
        <taxon>Labeonini</taxon>
        <taxon>Labeo</taxon>
    </lineage>
</organism>
<dbReference type="SMART" id="SM00409">
    <property type="entry name" value="IG"/>
    <property type="match status" value="4"/>
</dbReference>
<evidence type="ECO:0000313" key="9">
    <source>
        <dbReference type="Proteomes" id="UP000290572"/>
    </source>
</evidence>
<keyword evidence="3 5" id="KW-0472">Membrane</keyword>
<feature type="transmembrane region" description="Helical" evidence="5">
    <location>
        <begin position="938"/>
        <end position="961"/>
    </location>
</feature>
<dbReference type="STRING" id="84645.A0A498LU34"/>
<gene>
    <name evidence="8" type="ORF">ROHU_010511</name>
</gene>
<feature type="transmembrane region" description="Helical" evidence="5">
    <location>
        <begin position="904"/>
        <end position="926"/>
    </location>
</feature>
<proteinExistence type="predicted"/>
<dbReference type="GO" id="GO:0005886">
    <property type="term" value="C:plasma membrane"/>
    <property type="evidence" value="ECO:0007669"/>
    <property type="project" value="TreeGrafter"/>
</dbReference>
<keyword evidence="9" id="KW-1185">Reference proteome</keyword>
<name>A0A498LU34_LABRO</name>
<evidence type="ECO:0000256" key="6">
    <source>
        <dbReference type="SAM" id="SignalP"/>
    </source>
</evidence>
<dbReference type="EMBL" id="QBIY01013118">
    <property type="protein sequence ID" value="RXN11630.1"/>
    <property type="molecule type" value="Genomic_DNA"/>
</dbReference>
<dbReference type="InterPro" id="IPR013783">
    <property type="entry name" value="Ig-like_fold"/>
</dbReference>
<keyword evidence="6" id="KW-0732">Signal</keyword>
<evidence type="ECO:0000256" key="2">
    <source>
        <dbReference type="ARBA" id="ARBA00022692"/>
    </source>
</evidence>
<feature type="signal peptide" evidence="6">
    <location>
        <begin position="1"/>
        <end position="17"/>
    </location>
</feature>
<dbReference type="CDD" id="cd05716">
    <property type="entry name" value="IgV_pIgR_like"/>
    <property type="match status" value="4"/>
</dbReference>
<dbReference type="Pfam" id="PF07686">
    <property type="entry name" value="V-set"/>
    <property type="match status" value="4"/>
</dbReference>
<evidence type="ECO:0000259" key="7">
    <source>
        <dbReference type="PROSITE" id="PS50835"/>
    </source>
</evidence>
<dbReference type="PROSITE" id="PS50835">
    <property type="entry name" value="IG_LIKE"/>
    <property type="match status" value="1"/>
</dbReference>
<evidence type="ECO:0000256" key="3">
    <source>
        <dbReference type="ARBA" id="ARBA00023136"/>
    </source>
</evidence>
<dbReference type="InterPro" id="IPR003599">
    <property type="entry name" value="Ig_sub"/>
</dbReference>
<keyword evidence="2 5" id="KW-0812">Transmembrane</keyword>
<feature type="compositionally biased region" description="Polar residues" evidence="4">
    <location>
        <begin position="540"/>
        <end position="555"/>
    </location>
</feature>
<dbReference type="InterPro" id="IPR007110">
    <property type="entry name" value="Ig-like_dom"/>
</dbReference>
<feature type="chain" id="PRO_5019801744" evidence="6">
    <location>
        <begin position="18"/>
        <end position="1009"/>
    </location>
</feature>
<keyword evidence="5" id="KW-1133">Transmembrane helix</keyword>
<reference evidence="8 9" key="1">
    <citation type="submission" date="2018-03" db="EMBL/GenBank/DDBJ databases">
        <title>Draft genome sequence of Rohu Carp (Labeo rohita).</title>
        <authorList>
            <person name="Das P."/>
            <person name="Kushwaha B."/>
            <person name="Joshi C.G."/>
            <person name="Kumar D."/>
            <person name="Nagpure N.S."/>
            <person name="Sahoo L."/>
            <person name="Das S.P."/>
            <person name="Bit A."/>
            <person name="Patnaik S."/>
            <person name="Meher P.K."/>
            <person name="Jayasankar P."/>
            <person name="Koringa P.G."/>
            <person name="Patel N.V."/>
            <person name="Hinsu A.T."/>
            <person name="Kumar R."/>
            <person name="Pandey M."/>
            <person name="Agarwal S."/>
            <person name="Srivastava S."/>
            <person name="Singh M."/>
            <person name="Iquebal M.A."/>
            <person name="Jaiswal S."/>
            <person name="Angadi U.B."/>
            <person name="Kumar N."/>
            <person name="Raza M."/>
            <person name="Shah T.M."/>
            <person name="Rai A."/>
            <person name="Jena J.K."/>
        </authorList>
    </citation>
    <scope>NUCLEOTIDE SEQUENCE [LARGE SCALE GENOMIC DNA]</scope>
    <source>
        <strain evidence="8">DASCIFA01</strain>
        <tissue evidence="8">Testis</tissue>
    </source>
</reference>